<feature type="coiled-coil region" evidence="1">
    <location>
        <begin position="56"/>
        <end position="88"/>
    </location>
</feature>
<name>A0A833RS89_9POAL</name>
<organism evidence="3 4">
    <name type="scientific">Carex littledalei</name>
    <dbReference type="NCBI Taxonomy" id="544730"/>
    <lineage>
        <taxon>Eukaryota</taxon>
        <taxon>Viridiplantae</taxon>
        <taxon>Streptophyta</taxon>
        <taxon>Embryophyta</taxon>
        <taxon>Tracheophyta</taxon>
        <taxon>Spermatophyta</taxon>
        <taxon>Magnoliopsida</taxon>
        <taxon>Liliopsida</taxon>
        <taxon>Poales</taxon>
        <taxon>Cyperaceae</taxon>
        <taxon>Cyperoideae</taxon>
        <taxon>Cariceae</taxon>
        <taxon>Carex</taxon>
        <taxon>Carex subgen. Euthyceras</taxon>
    </lineage>
</organism>
<evidence type="ECO:0000313" key="4">
    <source>
        <dbReference type="Proteomes" id="UP000623129"/>
    </source>
</evidence>
<proteinExistence type="predicted"/>
<keyword evidence="4" id="KW-1185">Reference proteome</keyword>
<dbReference type="EMBL" id="SWLB01000002">
    <property type="protein sequence ID" value="KAF3340941.1"/>
    <property type="molecule type" value="Genomic_DNA"/>
</dbReference>
<accession>A0A833RS89</accession>
<dbReference type="Proteomes" id="UP000623129">
    <property type="component" value="Unassembled WGS sequence"/>
</dbReference>
<gene>
    <name evidence="3" type="ORF">FCM35_KLT09785</name>
</gene>
<protein>
    <submittedName>
        <fullName evidence="3">Uncharacterized protein</fullName>
    </submittedName>
</protein>
<keyword evidence="1" id="KW-0175">Coiled coil</keyword>
<reference evidence="3" key="1">
    <citation type="submission" date="2020-01" db="EMBL/GenBank/DDBJ databases">
        <title>Genome sequence of Kobresia littledalei, the first chromosome-level genome in the family Cyperaceae.</title>
        <authorList>
            <person name="Qu G."/>
        </authorList>
    </citation>
    <scope>NUCLEOTIDE SEQUENCE</scope>
    <source>
        <strain evidence="3">C.B.Clarke</strain>
        <tissue evidence="3">Leaf</tissue>
    </source>
</reference>
<feature type="compositionally biased region" description="Basic and acidic residues" evidence="2">
    <location>
        <begin position="7"/>
        <end position="32"/>
    </location>
</feature>
<feature type="region of interest" description="Disordered" evidence="2">
    <location>
        <begin position="1"/>
        <end position="44"/>
    </location>
</feature>
<evidence type="ECO:0000256" key="1">
    <source>
        <dbReference type="SAM" id="Coils"/>
    </source>
</evidence>
<evidence type="ECO:0000313" key="3">
    <source>
        <dbReference type="EMBL" id="KAF3340941.1"/>
    </source>
</evidence>
<evidence type="ECO:0000256" key="2">
    <source>
        <dbReference type="SAM" id="MobiDB-lite"/>
    </source>
</evidence>
<dbReference type="AlphaFoldDB" id="A0A833RS89"/>
<sequence>MATRMELPTKREYSGEKEKEQEASKKAKREEEAGSVDEIMSDSFAEEEAQWEEWRLNEAKMEEVSKEARRKEEEEEKVEEQLRSKCRALEYKIYFRAYVDPNRADGISSEDDALRLFTAEEREMFSEKTWKKNWHMRPTPNDLDEYQRLAVYYSEEDLFYIYAHSFYYSYEFNFNYQKFTREINKTIKWNTTLSDARATAEIFWKNYISDDVDMMLLDESIFHAISVSSAIQSGKELALLFVDIFRREAAGEDFVQALEAIVEEQGFGCYPLNKVLIEKALEE</sequence>
<comment type="caution">
    <text evidence="3">The sequence shown here is derived from an EMBL/GenBank/DDBJ whole genome shotgun (WGS) entry which is preliminary data.</text>
</comment>